<organism evidence="2 3">
    <name type="scientific">Vibrio parahaemolyticus</name>
    <dbReference type="NCBI Taxonomy" id="670"/>
    <lineage>
        <taxon>Bacteria</taxon>
        <taxon>Pseudomonadati</taxon>
        <taxon>Pseudomonadota</taxon>
        <taxon>Gammaproteobacteria</taxon>
        <taxon>Vibrionales</taxon>
        <taxon>Vibrionaceae</taxon>
        <taxon>Vibrio</taxon>
    </lineage>
</organism>
<keyword evidence="1" id="KW-0472">Membrane</keyword>
<evidence type="ECO:0000313" key="2">
    <source>
        <dbReference type="EMBL" id="WAT93946.1"/>
    </source>
</evidence>
<keyword evidence="1" id="KW-1133">Transmembrane helix</keyword>
<proteinExistence type="predicted"/>
<sequence length="123" mass="13762">MKPIRPIFIVFISTLLLTFLMGIFVEIVRGCIDIPSSIWLYCLAISILFTAVYHWLEHKGKTAIFLTKEYQALNLLMGAVIIAIAYTYSLSAAALLLIVCGLALIIDCAYRYSHIASKTDKQT</sequence>
<keyword evidence="1" id="KW-0812">Transmembrane</keyword>
<protein>
    <submittedName>
        <fullName evidence="2">Uncharacterized protein</fullName>
    </submittedName>
</protein>
<dbReference type="Proteomes" id="UP001156560">
    <property type="component" value="Plasmid pHLC"/>
</dbReference>
<accession>A0AA47JN72</accession>
<gene>
    <name evidence="2" type="ORF">O1Q84_27235</name>
</gene>
<dbReference type="EMBL" id="CP114198">
    <property type="protein sequence ID" value="WAT93946.1"/>
    <property type="molecule type" value="Genomic_DNA"/>
</dbReference>
<dbReference type="RefSeq" id="WP_159408238.1">
    <property type="nucleotide sequence ID" value="NZ_CP034292.1"/>
</dbReference>
<feature type="transmembrane region" description="Helical" evidence="1">
    <location>
        <begin position="38"/>
        <end position="56"/>
    </location>
</feature>
<name>A0AA47JN72_VIBPH</name>
<feature type="transmembrane region" description="Helical" evidence="1">
    <location>
        <begin position="6"/>
        <end position="26"/>
    </location>
</feature>
<evidence type="ECO:0000256" key="1">
    <source>
        <dbReference type="SAM" id="Phobius"/>
    </source>
</evidence>
<reference evidence="2" key="1">
    <citation type="submission" date="2022-12" db="EMBL/GenBank/DDBJ databases">
        <title>Vibrio parahaemolyticus become highly virulent by producing novel Tc toxins.</title>
        <authorList>
            <person name="Yang F."/>
            <person name="You Y."/>
            <person name="Lai Q."/>
            <person name="Xu L."/>
            <person name="Li F."/>
        </authorList>
    </citation>
    <scope>NUCLEOTIDE SEQUENCE</scope>
    <source>
        <strain evidence="2">Vp-HL-202005</strain>
        <plasmid evidence="2">pHLC</plasmid>
    </source>
</reference>
<dbReference type="AlphaFoldDB" id="A0AA47JN72"/>
<geneLocation type="plasmid" evidence="2 3">
    <name>pHLC</name>
</geneLocation>
<feature type="transmembrane region" description="Helical" evidence="1">
    <location>
        <begin position="76"/>
        <end position="106"/>
    </location>
</feature>
<evidence type="ECO:0000313" key="3">
    <source>
        <dbReference type="Proteomes" id="UP001156560"/>
    </source>
</evidence>
<keyword evidence="2" id="KW-0614">Plasmid</keyword>